<keyword evidence="3" id="KW-1185">Reference proteome</keyword>
<comment type="caution">
    <text evidence="2">The sequence shown here is derived from an EMBL/GenBank/DDBJ whole genome shotgun (WGS) entry which is preliminary data.</text>
</comment>
<protein>
    <submittedName>
        <fullName evidence="2">Uncharacterized protein</fullName>
    </submittedName>
</protein>
<gene>
    <name evidence="2" type="ORF">R8Z58_07475</name>
</gene>
<sequence>MELRTEPFLGDEGAARDLVLALNVDRRHLSPAQRAVSVAALATYERGQRRQTGTRAGLTQPEAASLGGVSERAVRAARVVLRDAEPEMVEALVRGEVSLRAAESMTRAQRSAPFHAARRETQSDAWLTPPWVLDRASELLGGIDVDVASGPERNVPARRHLVLADGVDALAQASWRNPDDSPATAWMNCPFSGTGPGVWTRRMVAEYEAGHVSRAVLLLPARIGADWLRALGRFPRVELPRSAVRFAPGIGNPMHGQPVGPSPFAVILVGVGVEAAAMHQAFGDVGDVLVRYDSDDDGPAAPG</sequence>
<evidence type="ECO:0000256" key="1">
    <source>
        <dbReference type="SAM" id="MobiDB-lite"/>
    </source>
</evidence>
<reference evidence="2 3" key="1">
    <citation type="submission" date="2023-11" db="EMBL/GenBank/DDBJ databases">
        <title>Draft genome sequence of Microbacterium arthrosphaerae JCM 30492.</title>
        <authorList>
            <person name="Zhang G."/>
            <person name="Ding Y."/>
        </authorList>
    </citation>
    <scope>NUCLEOTIDE SEQUENCE [LARGE SCALE GENOMIC DNA]</scope>
    <source>
        <strain evidence="2 3">JCM 30492</strain>
    </source>
</reference>
<name>A0ABU4H1Q2_9MICO</name>
<dbReference type="Proteomes" id="UP001283109">
    <property type="component" value="Unassembled WGS sequence"/>
</dbReference>
<dbReference type="EMBL" id="JAWQEV010000002">
    <property type="protein sequence ID" value="MDW4572615.1"/>
    <property type="molecule type" value="Genomic_DNA"/>
</dbReference>
<feature type="compositionally biased region" description="Low complexity" evidence="1">
    <location>
        <begin position="50"/>
        <end position="60"/>
    </location>
</feature>
<accession>A0ABU4H1Q2</accession>
<evidence type="ECO:0000313" key="3">
    <source>
        <dbReference type="Proteomes" id="UP001283109"/>
    </source>
</evidence>
<feature type="region of interest" description="Disordered" evidence="1">
    <location>
        <begin position="48"/>
        <end position="67"/>
    </location>
</feature>
<dbReference type="RefSeq" id="WP_318353140.1">
    <property type="nucleotide sequence ID" value="NZ_JAWQEV010000002.1"/>
</dbReference>
<dbReference type="Gene3D" id="1.10.10.2830">
    <property type="match status" value="1"/>
</dbReference>
<evidence type="ECO:0000313" key="2">
    <source>
        <dbReference type="EMBL" id="MDW4572615.1"/>
    </source>
</evidence>
<organism evidence="2 3">
    <name type="scientific">Microbacterium arthrosphaerae</name>
    <dbReference type="NCBI Taxonomy" id="792652"/>
    <lineage>
        <taxon>Bacteria</taxon>
        <taxon>Bacillati</taxon>
        <taxon>Actinomycetota</taxon>
        <taxon>Actinomycetes</taxon>
        <taxon>Micrococcales</taxon>
        <taxon>Microbacteriaceae</taxon>
        <taxon>Microbacterium</taxon>
    </lineage>
</organism>
<proteinExistence type="predicted"/>